<dbReference type="Proteomes" id="UP001259492">
    <property type="component" value="Unassembled WGS sequence"/>
</dbReference>
<evidence type="ECO:0000256" key="2">
    <source>
        <dbReference type="SAM" id="SignalP"/>
    </source>
</evidence>
<feature type="chain" id="PRO_5045607356" evidence="2">
    <location>
        <begin position="20"/>
        <end position="468"/>
    </location>
</feature>
<dbReference type="NCBIfam" id="TIGR04183">
    <property type="entry name" value="Por_Secre_tail"/>
    <property type="match status" value="1"/>
</dbReference>
<dbReference type="SUPFAM" id="SSF69318">
    <property type="entry name" value="Integrin alpha N-terminal domain"/>
    <property type="match status" value="1"/>
</dbReference>
<evidence type="ECO:0000313" key="4">
    <source>
        <dbReference type="EMBL" id="MDT0558793.1"/>
    </source>
</evidence>
<protein>
    <submittedName>
        <fullName evidence="4">T9SS type A sorting domain-containing protein</fullName>
    </submittedName>
</protein>
<keyword evidence="1 2" id="KW-0732">Signal</keyword>
<reference evidence="4 5" key="1">
    <citation type="submission" date="2023-09" db="EMBL/GenBank/DDBJ databases">
        <authorList>
            <person name="Rey-Velasco X."/>
        </authorList>
    </citation>
    <scope>NUCLEOTIDE SEQUENCE [LARGE SCALE GENOMIC DNA]</scope>
    <source>
        <strain evidence="4 5">W332</strain>
    </source>
</reference>
<dbReference type="InterPro" id="IPR013517">
    <property type="entry name" value="FG-GAP"/>
</dbReference>
<keyword evidence="5" id="KW-1185">Reference proteome</keyword>
<gene>
    <name evidence="4" type="ORF">RM697_09045</name>
</gene>
<evidence type="ECO:0000313" key="5">
    <source>
        <dbReference type="Proteomes" id="UP001259492"/>
    </source>
</evidence>
<feature type="domain" description="Secretion system C-terminal sorting" evidence="3">
    <location>
        <begin position="401"/>
        <end position="465"/>
    </location>
</feature>
<organism evidence="4 5">
    <name type="scientific">Microcosmobacter mediterraneus</name>
    <dbReference type="NCBI Taxonomy" id="3075607"/>
    <lineage>
        <taxon>Bacteria</taxon>
        <taxon>Pseudomonadati</taxon>
        <taxon>Bacteroidota</taxon>
        <taxon>Flavobacteriia</taxon>
        <taxon>Flavobacteriales</taxon>
        <taxon>Flavobacteriaceae</taxon>
        <taxon>Microcosmobacter</taxon>
    </lineage>
</organism>
<name>A0ABU2YNZ9_9FLAO</name>
<dbReference type="EMBL" id="JAVRIA010000004">
    <property type="protein sequence ID" value="MDT0558793.1"/>
    <property type="molecule type" value="Genomic_DNA"/>
</dbReference>
<accession>A0ABU2YNZ9</accession>
<dbReference type="PANTHER" id="PTHR44103">
    <property type="entry name" value="PROPROTEIN CONVERTASE P"/>
    <property type="match status" value="1"/>
</dbReference>
<evidence type="ECO:0000259" key="3">
    <source>
        <dbReference type="Pfam" id="PF18962"/>
    </source>
</evidence>
<dbReference type="PANTHER" id="PTHR44103:SF1">
    <property type="entry name" value="PROPROTEIN CONVERTASE P"/>
    <property type="match status" value="1"/>
</dbReference>
<dbReference type="Pfam" id="PF18962">
    <property type="entry name" value="Por_Secre_tail"/>
    <property type="match status" value="1"/>
</dbReference>
<feature type="signal peptide" evidence="2">
    <location>
        <begin position="1"/>
        <end position="19"/>
    </location>
</feature>
<dbReference type="Gene3D" id="2.130.10.130">
    <property type="entry name" value="Integrin alpha, N-terminal"/>
    <property type="match status" value="2"/>
</dbReference>
<evidence type="ECO:0000256" key="1">
    <source>
        <dbReference type="ARBA" id="ARBA00022729"/>
    </source>
</evidence>
<dbReference type="RefSeq" id="WP_311427558.1">
    <property type="nucleotide sequence ID" value="NZ_JAVRIA010000004.1"/>
</dbReference>
<comment type="caution">
    <text evidence="4">The sequence shown here is derived from an EMBL/GenBank/DDBJ whole genome shotgun (WGS) entry which is preliminary data.</text>
</comment>
<dbReference type="InterPro" id="IPR026444">
    <property type="entry name" value="Secre_tail"/>
</dbReference>
<dbReference type="Pfam" id="PF13517">
    <property type="entry name" value="FG-GAP_3"/>
    <property type="match status" value="3"/>
</dbReference>
<proteinExistence type="predicted"/>
<dbReference type="InterPro" id="IPR028994">
    <property type="entry name" value="Integrin_alpha_N"/>
</dbReference>
<sequence>MKQQLLTICAILLGFTLTAQTTFLPLQNIDPSTGAEPYEIEAGDLDGDGDIDLVMATNTNPTNVDNTIRWYSNDGSGNFSIETDVSTSIRWVDGLEVADIDGQFGLDIIASSANQGKLVYFLSDGVGGFGLEVSIDATLTGGPGEVVAGDINGDGNTDIAVAVFGNKTAWYSGDGTGNFTAETDIESGTNNPFYMDMADYDGDGDLDVVVGFFTGQSIEVYYNQLIELGSVSWIKDTETVDSGDAFLLHVQFADVNNDGDMDIIKVDNGGAGGDVDWYDKEKDMPATINNVSNASIIDRPGEVIVEDIDGDTFNDVILTDFGTSDDAIIWFKGANNANPSSTPTTITDNNFQMQALALADFDGDSDLDIASIGNASETVFWLENELITLSVNAFETNAINMYPNPSKDYVSFNGIQDSANLTIYSVLGEQVLQASVNDNSPLNISNLASGVYVVKFEGNSVTQRLIKQ</sequence>